<protein>
    <recommendedName>
        <fullName evidence="1">UPF0246 protein Enr13x_70990</fullName>
    </recommendedName>
</protein>
<dbReference type="GO" id="GO:0005829">
    <property type="term" value="C:cytosol"/>
    <property type="evidence" value="ECO:0007669"/>
    <property type="project" value="TreeGrafter"/>
</dbReference>
<evidence type="ECO:0000256" key="1">
    <source>
        <dbReference type="HAMAP-Rule" id="MF_00652"/>
    </source>
</evidence>
<dbReference type="OrthoDB" id="9777133at2"/>
<dbReference type="PANTHER" id="PTHR30283">
    <property type="entry name" value="PEROXIDE STRESS RESPONSE PROTEIN YAAA"/>
    <property type="match status" value="1"/>
</dbReference>
<accession>A0A518I246</accession>
<reference evidence="2 3" key="1">
    <citation type="submission" date="2019-03" db="EMBL/GenBank/DDBJ databases">
        <title>Deep-cultivation of Planctomycetes and their phenomic and genomic characterization uncovers novel biology.</title>
        <authorList>
            <person name="Wiegand S."/>
            <person name="Jogler M."/>
            <person name="Boedeker C."/>
            <person name="Pinto D."/>
            <person name="Vollmers J."/>
            <person name="Rivas-Marin E."/>
            <person name="Kohn T."/>
            <person name="Peeters S.H."/>
            <person name="Heuer A."/>
            <person name="Rast P."/>
            <person name="Oberbeckmann S."/>
            <person name="Bunk B."/>
            <person name="Jeske O."/>
            <person name="Meyerdierks A."/>
            <person name="Storesund J.E."/>
            <person name="Kallscheuer N."/>
            <person name="Luecker S."/>
            <person name="Lage O.M."/>
            <person name="Pohl T."/>
            <person name="Merkel B.J."/>
            <person name="Hornburger P."/>
            <person name="Mueller R.-W."/>
            <person name="Bruemmer F."/>
            <person name="Labrenz M."/>
            <person name="Spormann A.M."/>
            <person name="Op den Camp H."/>
            <person name="Overmann J."/>
            <person name="Amann R."/>
            <person name="Jetten M.S.M."/>
            <person name="Mascher T."/>
            <person name="Medema M.H."/>
            <person name="Devos D.P."/>
            <person name="Kaster A.-K."/>
            <person name="Ovreas L."/>
            <person name="Rohde M."/>
            <person name="Galperin M.Y."/>
            <person name="Jogler C."/>
        </authorList>
    </citation>
    <scope>NUCLEOTIDE SEQUENCE [LARGE SCALE GENOMIC DNA]</scope>
    <source>
        <strain evidence="2 3">Enr13</strain>
    </source>
</reference>
<dbReference type="Proteomes" id="UP000319004">
    <property type="component" value="Chromosome"/>
</dbReference>
<evidence type="ECO:0000313" key="2">
    <source>
        <dbReference type="EMBL" id="QDV47190.1"/>
    </source>
</evidence>
<dbReference type="KEGG" id="snep:Enr13x_70990"/>
<keyword evidence="3" id="KW-1185">Reference proteome</keyword>
<dbReference type="RefSeq" id="WP_145391296.1">
    <property type="nucleotide sequence ID" value="NZ_CP037423.1"/>
</dbReference>
<evidence type="ECO:0000313" key="3">
    <source>
        <dbReference type="Proteomes" id="UP000319004"/>
    </source>
</evidence>
<organism evidence="2 3">
    <name type="scientific">Stieleria neptunia</name>
    <dbReference type="NCBI Taxonomy" id="2527979"/>
    <lineage>
        <taxon>Bacteria</taxon>
        <taxon>Pseudomonadati</taxon>
        <taxon>Planctomycetota</taxon>
        <taxon>Planctomycetia</taxon>
        <taxon>Pirellulales</taxon>
        <taxon>Pirellulaceae</taxon>
        <taxon>Stieleria</taxon>
    </lineage>
</organism>
<dbReference type="AlphaFoldDB" id="A0A518I246"/>
<dbReference type="PANTHER" id="PTHR30283:SF4">
    <property type="entry name" value="PEROXIDE STRESS RESISTANCE PROTEIN YAAA"/>
    <property type="match status" value="1"/>
</dbReference>
<dbReference type="EMBL" id="CP037423">
    <property type="protein sequence ID" value="QDV47190.1"/>
    <property type="molecule type" value="Genomic_DNA"/>
</dbReference>
<comment type="similarity">
    <text evidence="1">Belongs to the UPF0246 family.</text>
</comment>
<dbReference type="Pfam" id="PF03883">
    <property type="entry name" value="H2O2_YaaD"/>
    <property type="match status" value="1"/>
</dbReference>
<dbReference type="InterPro" id="IPR005583">
    <property type="entry name" value="YaaA"/>
</dbReference>
<dbReference type="GO" id="GO:0033194">
    <property type="term" value="P:response to hydroperoxide"/>
    <property type="evidence" value="ECO:0007669"/>
    <property type="project" value="TreeGrafter"/>
</dbReference>
<name>A0A518I246_9BACT</name>
<sequence>MLIVLSPAKTLDYESQPKVPARTTPEWIAESEKLVELLKKKTPKQIQTLMGVSDNLAELNHGRYQDWQLPMPEAASRPAVLAFKGDVYLGLQADRLTEKQLQYAQDHLRILSGLYGVLRPLDAMLAYRLEMGTALKTRRGKDLYVFWGTRITQSINEQLAASHSRYLLNLASNEYFRSIQKKSVQAEIIAPVFKDQSNGKYRVISYFAKKARGTMASWVIRNKVKTPAKLVKFAEDGYRYDSESSTESAPVFLRG</sequence>
<dbReference type="HAMAP" id="MF_00652">
    <property type="entry name" value="UPF0246"/>
    <property type="match status" value="1"/>
</dbReference>
<dbReference type="NCBIfam" id="NF002542">
    <property type="entry name" value="PRK02101.1-3"/>
    <property type="match status" value="1"/>
</dbReference>
<proteinExistence type="inferred from homology"/>
<gene>
    <name evidence="2" type="ORF">Enr13x_70990</name>
</gene>